<sequence length="228" mass="27192">MRGKPKLVMIMKDSKDYFITKEATFYSVADIVEYYKKNNFGPSLPTLDRRLRDPIKSKQKNRLIKKLNISRLESKLSTLKELLERRKTKLDRLEFNFERVKKTLARTDRLKQLIADHVDDSKYEKLKESASDENPIEIDDTKFIEETLQKMNSKYNLKIEEFKKNEQAFLTRIKECQTQYEKINIHVSTVEELLEYVSGTKRLKGLNDHYDQIKMCLEDDKKKDNKKL</sequence>
<accession>A0A0C2IAM4</accession>
<feature type="coiled-coil region" evidence="1">
    <location>
        <begin position="69"/>
        <end position="96"/>
    </location>
</feature>
<reference evidence="2 3" key="1">
    <citation type="journal article" date="2014" name="Genome Biol. Evol.">
        <title>The genome of the myxosporean Thelohanellus kitauei shows adaptations to nutrient acquisition within its fish host.</title>
        <authorList>
            <person name="Yang Y."/>
            <person name="Xiong J."/>
            <person name="Zhou Z."/>
            <person name="Huo F."/>
            <person name="Miao W."/>
            <person name="Ran C."/>
            <person name="Liu Y."/>
            <person name="Zhang J."/>
            <person name="Feng J."/>
            <person name="Wang M."/>
            <person name="Wang M."/>
            <person name="Wang L."/>
            <person name="Yao B."/>
        </authorList>
    </citation>
    <scope>NUCLEOTIDE SEQUENCE [LARGE SCALE GENOMIC DNA]</scope>
    <source>
        <strain evidence="2">Wuqing</strain>
    </source>
</reference>
<comment type="caution">
    <text evidence="2">The sequence shown here is derived from an EMBL/GenBank/DDBJ whole genome shotgun (WGS) entry which is preliminary data.</text>
</comment>
<dbReference type="Proteomes" id="UP000031668">
    <property type="component" value="Unassembled WGS sequence"/>
</dbReference>
<dbReference type="EMBL" id="JWZT01004991">
    <property type="protein sequence ID" value="KII62403.1"/>
    <property type="molecule type" value="Genomic_DNA"/>
</dbReference>
<dbReference type="InterPro" id="IPR036860">
    <property type="entry name" value="SH2_dom_sf"/>
</dbReference>
<dbReference type="Gene3D" id="3.30.505.10">
    <property type="entry name" value="SH2 domain"/>
    <property type="match status" value="1"/>
</dbReference>
<gene>
    <name evidence="2" type="ORF">RF11_13718</name>
</gene>
<protein>
    <submittedName>
        <fullName evidence="2">Uncharacterized protein</fullName>
    </submittedName>
</protein>
<name>A0A0C2IAM4_THEKT</name>
<organism evidence="2 3">
    <name type="scientific">Thelohanellus kitauei</name>
    <name type="common">Myxosporean</name>
    <dbReference type="NCBI Taxonomy" id="669202"/>
    <lineage>
        <taxon>Eukaryota</taxon>
        <taxon>Metazoa</taxon>
        <taxon>Cnidaria</taxon>
        <taxon>Myxozoa</taxon>
        <taxon>Myxosporea</taxon>
        <taxon>Bivalvulida</taxon>
        <taxon>Platysporina</taxon>
        <taxon>Myxobolidae</taxon>
        <taxon>Thelohanellus</taxon>
    </lineage>
</organism>
<dbReference type="SUPFAM" id="SSF55550">
    <property type="entry name" value="SH2 domain"/>
    <property type="match status" value="1"/>
</dbReference>
<keyword evidence="1" id="KW-0175">Coiled coil</keyword>
<evidence type="ECO:0000313" key="2">
    <source>
        <dbReference type="EMBL" id="KII62403.1"/>
    </source>
</evidence>
<evidence type="ECO:0000256" key="1">
    <source>
        <dbReference type="SAM" id="Coils"/>
    </source>
</evidence>
<keyword evidence="3" id="KW-1185">Reference proteome</keyword>
<evidence type="ECO:0000313" key="3">
    <source>
        <dbReference type="Proteomes" id="UP000031668"/>
    </source>
</evidence>
<proteinExistence type="predicted"/>
<dbReference type="AlphaFoldDB" id="A0A0C2IAM4"/>